<evidence type="ECO:0008006" key="6">
    <source>
        <dbReference type="Google" id="ProtNLM"/>
    </source>
</evidence>
<name>A0ABM8HW49_9BACT</name>
<dbReference type="RefSeq" id="WP_221249561.1">
    <property type="nucleotide sequence ID" value="NZ_AP024355.1"/>
</dbReference>
<evidence type="ECO:0000259" key="3">
    <source>
        <dbReference type="Pfam" id="PF09186"/>
    </source>
</evidence>
<dbReference type="Proteomes" id="UP001319827">
    <property type="component" value="Chromosome"/>
</dbReference>
<dbReference type="NCBIfam" id="TIGR00257">
    <property type="entry name" value="IMPACT_YIGZ"/>
    <property type="match status" value="1"/>
</dbReference>
<evidence type="ECO:0000259" key="2">
    <source>
        <dbReference type="Pfam" id="PF01205"/>
    </source>
</evidence>
<dbReference type="PROSITE" id="PS00910">
    <property type="entry name" value="UPF0029"/>
    <property type="match status" value="1"/>
</dbReference>
<feature type="domain" description="UPF0029" evidence="3">
    <location>
        <begin position="145"/>
        <end position="199"/>
    </location>
</feature>
<dbReference type="PANTHER" id="PTHR16301:SF20">
    <property type="entry name" value="IMPACT FAMILY MEMBER YIGZ"/>
    <property type="match status" value="1"/>
</dbReference>
<gene>
    <name evidence="4" type="ORF">DESUT3_32560</name>
</gene>
<dbReference type="EMBL" id="AP024355">
    <property type="protein sequence ID" value="BCR06187.1"/>
    <property type="molecule type" value="Genomic_DNA"/>
</dbReference>
<accession>A0ABM8HW49</accession>
<dbReference type="InterPro" id="IPR020568">
    <property type="entry name" value="Ribosomal_Su5_D2-typ_SF"/>
</dbReference>
<dbReference type="SUPFAM" id="SSF54211">
    <property type="entry name" value="Ribosomal protein S5 domain 2-like"/>
    <property type="match status" value="1"/>
</dbReference>
<dbReference type="InterPro" id="IPR015269">
    <property type="entry name" value="UPF0029_Impact_C"/>
</dbReference>
<dbReference type="InterPro" id="IPR015796">
    <property type="entry name" value="Impact_YigZ-like"/>
</dbReference>
<dbReference type="Pfam" id="PF09186">
    <property type="entry name" value="DUF1949"/>
    <property type="match status" value="1"/>
</dbReference>
<protein>
    <recommendedName>
        <fullName evidence="6">YigZ family protein</fullName>
    </recommendedName>
</protein>
<feature type="domain" description="Impact N-terminal" evidence="2">
    <location>
        <begin position="22"/>
        <end position="128"/>
    </location>
</feature>
<dbReference type="InterPro" id="IPR035647">
    <property type="entry name" value="EFG_III/V"/>
</dbReference>
<dbReference type="InterPro" id="IPR020569">
    <property type="entry name" value="UPF0029_Impact_CS"/>
</dbReference>
<dbReference type="InterPro" id="IPR023582">
    <property type="entry name" value="Impact"/>
</dbReference>
<reference evidence="4 5" key="2">
    <citation type="journal article" date="2021" name="Int. J. Syst. Evol. Microbiol.">
        <title>Isolation and Polyphasic Characterization of Desulfuromonas versatilis sp. Nov., an Electrogenic Bacteria Capable of Versatile Metabolism Isolated from a Graphene Oxide-Reducing Enrichment Culture.</title>
        <authorList>
            <person name="Xie L."/>
            <person name="Yoshida N."/>
            <person name="Ishii S."/>
            <person name="Meng L."/>
        </authorList>
    </citation>
    <scope>NUCLEOTIDE SEQUENCE [LARGE SCALE GENOMIC DNA]</scope>
    <source>
        <strain evidence="4 5">NIT-T3</strain>
    </source>
</reference>
<comment type="similarity">
    <text evidence="1">Belongs to the IMPACT family.</text>
</comment>
<evidence type="ECO:0000313" key="5">
    <source>
        <dbReference type="Proteomes" id="UP001319827"/>
    </source>
</evidence>
<dbReference type="InterPro" id="IPR001498">
    <property type="entry name" value="Impact_N"/>
</dbReference>
<dbReference type="Gene3D" id="3.30.230.30">
    <property type="entry name" value="Impact, N-terminal domain"/>
    <property type="match status" value="1"/>
</dbReference>
<organism evidence="4 5">
    <name type="scientific">Desulfuromonas versatilis</name>
    <dbReference type="NCBI Taxonomy" id="2802975"/>
    <lineage>
        <taxon>Bacteria</taxon>
        <taxon>Pseudomonadati</taxon>
        <taxon>Thermodesulfobacteriota</taxon>
        <taxon>Desulfuromonadia</taxon>
        <taxon>Desulfuromonadales</taxon>
        <taxon>Desulfuromonadaceae</taxon>
        <taxon>Desulfuromonas</taxon>
    </lineage>
</organism>
<reference evidence="4 5" key="1">
    <citation type="journal article" date="2016" name="C (Basel)">
        <title>Selective Growth of and Electricity Production by Marine Exoelectrogenic Bacteria in Self-Aggregated Hydrogel of Microbially Reduced Graphene Oxide.</title>
        <authorList>
            <person name="Yoshida N."/>
            <person name="Goto Y."/>
            <person name="Miyata Y."/>
        </authorList>
    </citation>
    <scope>NUCLEOTIDE SEQUENCE [LARGE SCALE GENOMIC DNA]</scope>
    <source>
        <strain evidence="4 5">NIT-T3</strain>
    </source>
</reference>
<keyword evidence="5" id="KW-1185">Reference proteome</keyword>
<dbReference type="SUPFAM" id="SSF54980">
    <property type="entry name" value="EF-G C-terminal domain-like"/>
    <property type="match status" value="1"/>
</dbReference>
<dbReference type="Gene3D" id="3.30.70.240">
    <property type="match status" value="1"/>
</dbReference>
<dbReference type="PANTHER" id="PTHR16301">
    <property type="entry name" value="IMPACT-RELATED"/>
    <property type="match status" value="1"/>
</dbReference>
<sequence length="205" mass="22673">MSPQPRYPIPAARFRCEIEVERSRFITTVQPVASASEAQAFVAELKAEFPDANHNCWAYLVGPPGSTNQIGLSDDGEPHGVAGRPMLTTLQHSGLGDTALVVTRYFGGIKLGKGWMVKAYTAAAQTALEQVPRAERIAWVQLRATFDYALVTPLDRRLAEFECETLATDYTDKVSLRLRLPEEQEARFRRMFADLTAGQGVLDTV</sequence>
<proteinExistence type="inferred from homology"/>
<dbReference type="InterPro" id="IPR036956">
    <property type="entry name" value="Impact_N_sf"/>
</dbReference>
<dbReference type="Pfam" id="PF01205">
    <property type="entry name" value="Impact_N"/>
    <property type="match status" value="1"/>
</dbReference>
<evidence type="ECO:0000256" key="1">
    <source>
        <dbReference type="ARBA" id="ARBA00007665"/>
    </source>
</evidence>
<evidence type="ECO:0000313" key="4">
    <source>
        <dbReference type="EMBL" id="BCR06187.1"/>
    </source>
</evidence>